<dbReference type="Proteomes" id="UP000184499">
    <property type="component" value="Unassembled WGS sequence"/>
</dbReference>
<protein>
    <submittedName>
        <fullName evidence="2">Uncharacterized protein</fullName>
    </submittedName>
</protein>
<dbReference type="VEuPathDB" id="FungiDB:ASPBRDRAFT_612362"/>
<evidence type="ECO:0000256" key="1">
    <source>
        <dbReference type="SAM" id="Phobius"/>
    </source>
</evidence>
<keyword evidence="3" id="KW-1185">Reference proteome</keyword>
<evidence type="ECO:0000313" key="3">
    <source>
        <dbReference type="Proteomes" id="UP000184499"/>
    </source>
</evidence>
<keyword evidence="1" id="KW-0472">Membrane</keyword>
<feature type="transmembrane region" description="Helical" evidence="1">
    <location>
        <begin position="15"/>
        <end position="36"/>
    </location>
</feature>
<sequence>MTSHALYVPMSIPPVLPHATLLMNVQSFGYLLPGTSKFRLFMGHEPSRKKFFGHIDVYLLEEWCVGCYVVYTLFFLALLLSLV</sequence>
<keyword evidence="1" id="KW-1133">Transmembrane helix</keyword>
<dbReference type="EMBL" id="KV878685">
    <property type="protein sequence ID" value="OJJ71415.1"/>
    <property type="molecule type" value="Genomic_DNA"/>
</dbReference>
<dbReference type="AlphaFoldDB" id="A0A1L9UIA4"/>
<dbReference type="RefSeq" id="XP_067478663.1">
    <property type="nucleotide sequence ID" value="XM_067628290.1"/>
</dbReference>
<keyword evidence="1" id="KW-0812">Transmembrane</keyword>
<evidence type="ECO:0000313" key="2">
    <source>
        <dbReference type="EMBL" id="OJJ71415.1"/>
    </source>
</evidence>
<feature type="transmembrane region" description="Helical" evidence="1">
    <location>
        <begin position="57"/>
        <end position="80"/>
    </location>
</feature>
<dbReference type="GeneID" id="93580778"/>
<gene>
    <name evidence="2" type="ORF">ASPBRDRAFT_612362</name>
</gene>
<reference evidence="3" key="1">
    <citation type="journal article" date="2017" name="Genome Biol.">
        <title>Comparative genomics reveals high biological diversity and specific adaptations in the industrially and medically important fungal genus Aspergillus.</title>
        <authorList>
            <person name="de Vries R.P."/>
            <person name="Riley R."/>
            <person name="Wiebenga A."/>
            <person name="Aguilar-Osorio G."/>
            <person name="Amillis S."/>
            <person name="Uchima C.A."/>
            <person name="Anderluh G."/>
            <person name="Asadollahi M."/>
            <person name="Askin M."/>
            <person name="Barry K."/>
            <person name="Battaglia E."/>
            <person name="Bayram O."/>
            <person name="Benocci T."/>
            <person name="Braus-Stromeyer S.A."/>
            <person name="Caldana C."/>
            <person name="Canovas D."/>
            <person name="Cerqueira G.C."/>
            <person name="Chen F."/>
            <person name="Chen W."/>
            <person name="Choi C."/>
            <person name="Clum A."/>
            <person name="Dos Santos R.A."/>
            <person name="Damasio A.R."/>
            <person name="Diallinas G."/>
            <person name="Emri T."/>
            <person name="Fekete E."/>
            <person name="Flipphi M."/>
            <person name="Freyberg S."/>
            <person name="Gallo A."/>
            <person name="Gournas C."/>
            <person name="Habgood R."/>
            <person name="Hainaut M."/>
            <person name="Harispe M.L."/>
            <person name="Henrissat B."/>
            <person name="Hilden K.S."/>
            <person name="Hope R."/>
            <person name="Hossain A."/>
            <person name="Karabika E."/>
            <person name="Karaffa L."/>
            <person name="Karanyi Z."/>
            <person name="Krasevec N."/>
            <person name="Kuo A."/>
            <person name="Kusch H."/>
            <person name="LaButti K."/>
            <person name="Lagendijk E.L."/>
            <person name="Lapidus A."/>
            <person name="Levasseur A."/>
            <person name="Lindquist E."/>
            <person name="Lipzen A."/>
            <person name="Logrieco A.F."/>
            <person name="MacCabe A."/>
            <person name="Maekelae M.R."/>
            <person name="Malavazi I."/>
            <person name="Melin P."/>
            <person name="Meyer V."/>
            <person name="Mielnichuk N."/>
            <person name="Miskei M."/>
            <person name="Molnar A.P."/>
            <person name="Mule G."/>
            <person name="Ngan C.Y."/>
            <person name="Orejas M."/>
            <person name="Orosz E."/>
            <person name="Ouedraogo J.P."/>
            <person name="Overkamp K.M."/>
            <person name="Park H.-S."/>
            <person name="Perrone G."/>
            <person name="Piumi F."/>
            <person name="Punt P.J."/>
            <person name="Ram A.F."/>
            <person name="Ramon A."/>
            <person name="Rauscher S."/>
            <person name="Record E."/>
            <person name="Riano-Pachon D.M."/>
            <person name="Robert V."/>
            <person name="Roehrig J."/>
            <person name="Ruller R."/>
            <person name="Salamov A."/>
            <person name="Salih N.S."/>
            <person name="Samson R.A."/>
            <person name="Sandor E."/>
            <person name="Sanguinetti M."/>
            <person name="Schuetze T."/>
            <person name="Sepcic K."/>
            <person name="Shelest E."/>
            <person name="Sherlock G."/>
            <person name="Sophianopoulou V."/>
            <person name="Squina F.M."/>
            <person name="Sun H."/>
            <person name="Susca A."/>
            <person name="Todd R.B."/>
            <person name="Tsang A."/>
            <person name="Unkles S.E."/>
            <person name="van de Wiele N."/>
            <person name="van Rossen-Uffink D."/>
            <person name="Oliveira J.V."/>
            <person name="Vesth T.C."/>
            <person name="Visser J."/>
            <person name="Yu J.-H."/>
            <person name="Zhou M."/>
            <person name="Andersen M.R."/>
            <person name="Archer D.B."/>
            <person name="Baker S.E."/>
            <person name="Benoit I."/>
            <person name="Brakhage A.A."/>
            <person name="Braus G.H."/>
            <person name="Fischer R."/>
            <person name="Frisvad J.C."/>
            <person name="Goldman G.H."/>
            <person name="Houbraken J."/>
            <person name="Oakley B."/>
            <person name="Pocsi I."/>
            <person name="Scazzocchio C."/>
            <person name="Seiboth B."/>
            <person name="vanKuyk P.A."/>
            <person name="Wortman J."/>
            <person name="Dyer P.S."/>
            <person name="Grigoriev I.V."/>
        </authorList>
    </citation>
    <scope>NUCLEOTIDE SEQUENCE [LARGE SCALE GENOMIC DNA]</scope>
    <source>
        <strain evidence="3">CBS 101740 / IMI 381727 / IBT 21946</strain>
    </source>
</reference>
<accession>A0A1L9UIA4</accession>
<name>A0A1L9UIA4_ASPBC</name>
<organism evidence="2 3">
    <name type="scientific">Aspergillus brasiliensis (strain CBS 101740 / IMI 381727 / IBT 21946)</name>
    <dbReference type="NCBI Taxonomy" id="767769"/>
    <lineage>
        <taxon>Eukaryota</taxon>
        <taxon>Fungi</taxon>
        <taxon>Dikarya</taxon>
        <taxon>Ascomycota</taxon>
        <taxon>Pezizomycotina</taxon>
        <taxon>Eurotiomycetes</taxon>
        <taxon>Eurotiomycetidae</taxon>
        <taxon>Eurotiales</taxon>
        <taxon>Aspergillaceae</taxon>
        <taxon>Aspergillus</taxon>
        <taxon>Aspergillus subgen. Circumdati</taxon>
    </lineage>
</organism>
<proteinExistence type="predicted"/>